<accession>A0A2U8H4Q0</accession>
<protein>
    <submittedName>
        <fullName evidence="1">Uncharacterized protein</fullName>
    </submittedName>
</protein>
<dbReference type="RefSeq" id="WP_108974324.1">
    <property type="nucleotide sequence ID" value="NZ_CP022188.1"/>
</dbReference>
<evidence type="ECO:0000313" key="1">
    <source>
        <dbReference type="EMBL" id="AWI80604.1"/>
    </source>
</evidence>
<organism evidence="1 2">
    <name type="scientific">Parazoarcus communis</name>
    <dbReference type="NCBI Taxonomy" id="41977"/>
    <lineage>
        <taxon>Bacteria</taxon>
        <taxon>Pseudomonadati</taxon>
        <taxon>Pseudomonadota</taxon>
        <taxon>Betaproteobacteria</taxon>
        <taxon>Rhodocyclales</taxon>
        <taxon>Zoogloeaceae</taxon>
        <taxon>Parazoarcus</taxon>
    </lineage>
</organism>
<evidence type="ECO:0000313" key="2">
    <source>
        <dbReference type="Proteomes" id="UP000244902"/>
    </source>
</evidence>
<reference evidence="1 2" key="1">
    <citation type="submission" date="2017-06" db="EMBL/GenBank/DDBJ databases">
        <title>Azoarcus sp. TSNA42 complete genome sequence.</title>
        <authorList>
            <person name="Woo J.-H."/>
            <person name="Kim H.-S."/>
        </authorList>
    </citation>
    <scope>NUCLEOTIDE SEQUENCE [LARGE SCALE GENOMIC DNA]</scope>
    <source>
        <strain evidence="1 2">TSNA42</strain>
    </source>
</reference>
<gene>
    <name evidence="1" type="ORF">CEW87_15265</name>
</gene>
<name>A0A2U8H4Q0_9RHOO</name>
<dbReference type="EMBL" id="CP022188">
    <property type="protein sequence ID" value="AWI80604.1"/>
    <property type="molecule type" value="Genomic_DNA"/>
</dbReference>
<dbReference type="AlphaFoldDB" id="A0A2U8H4Q0"/>
<dbReference type="Proteomes" id="UP000244902">
    <property type="component" value="Chromosome"/>
</dbReference>
<sequence length="177" mass="20459">MHDTSTSHLDHLQILTVAPVRRRLQVTEYVDTSTGEILTAEEVRKLGVKEIRADARMRRERALAALRDEVRQFAEFVLSFRNGRGAFTPGMDQLCKWYAFMLDRRPDNVRRLIPKLAEGGIVEQTPHGEWVPTKDFMWIRGQTTKGTVHGEYAAALTKFDRIRLRRQAQQEARREAA</sequence>
<proteinExistence type="predicted"/>